<dbReference type="EMBL" id="JAWUZT010000005">
    <property type="protein sequence ID" value="MDW8515143.1"/>
    <property type="molecule type" value="Genomic_DNA"/>
</dbReference>
<feature type="compositionally biased region" description="Polar residues" evidence="1">
    <location>
        <begin position="58"/>
        <end position="69"/>
    </location>
</feature>
<keyword evidence="3" id="KW-1185">Reference proteome</keyword>
<name>A0ABU4J2D4_9BACI</name>
<accession>A0ABU4J2D4</accession>
<evidence type="ECO:0000256" key="1">
    <source>
        <dbReference type="SAM" id="MobiDB-lite"/>
    </source>
</evidence>
<protein>
    <submittedName>
        <fullName evidence="2">Uncharacterized protein</fullName>
    </submittedName>
</protein>
<proteinExistence type="predicted"/>
<organism evidence="2 3">
    <name type="scientific">Priestia flexa</name>
    <dbReference type="NCBI Taxonomy" id="86664"/>
    <lineage>
        <taxon>Bacteria</taxon>
        <taxon>Bacillati</taxon>
        <taxon>Bacillota</taxon>
        <taxon>Bacilli</taxon>
        <taxon>Bacillales</taxon>
        <taxon>Bacillaceae</taxon>
        <taxon>Priestia</taxon>
    </lineage>
</organism>
<dbReference type="RefSeq" id="WP_318757231.1">
    <property type="nucleotide sequence ID" value="NZ_JAWUZT010000005.1"/>
</dbReference>
<feature type="region of interest" description="Disordered" evidence="1">
    <location>
        <begin position="48"/>
        <end position="69"/>
    </location>
</feature>
<gene>
    <name evidence="2" type="ORF">RIB56_03280</name>
</gene>
<sequence length="69" mass="7938">MYKDKNRYRAGVSFSATDPYESQLALHAMKQGKFSNYIKRLIDRDMQGVTSKRHSEPMSVNNRNIGSVI</sequence>
<reference evidence="3" key="1">
    <citation type="submission" date="2023-07" db="EMBL/GenBank/DDBJ databases">
        <title>Draft genomic sequences of Priestia flexa CCM isolated from the soil of an abandoned mine contaminated by free cyanide in the high Andean zone of Tacna, Peru.</title>
        <authorList>
            <person name="Caceda Quiroz C.J."/>
            <person name="Maraza Chooque G.J."/>
            <person name="Fora Quispe G.L."/>
            <person name="Carpio Mamani M."/>
        </authorList>
    </citation>
    <scope>NUCLEOTIDE SEQUENCE [LARGE SCALE GENOMIC DNA]</scope>
    <source>
        <strain evidence="3">CCM</strain>
    </source>
</reference>
<comment type="caution">
    <text evidence="2">The sequence shown here is derived from an EMBL/GenBank/DDBJ whole genome shotgun (WGS) entry which is preliminary data.</text>
</comment>
<evidence type="ECO:0000313" key="3">
    <source>
        <dbReference type="Proteomes" id="UP001284771"/>
    </source>
</evidence>
<evidence type="ECO:0000313" key="2">
    <source>
        <dbReference type="EMBL" id="MDW8515143.1"/>
    </source>
</evidence>
<dbReference type="Proteomes" id="UP001284771">
    <property type="component" value="Unassembled WGS sequence"/>
</dbReference>